<dbReference type="PANTHER" id="PTHR42928:SF5">
    <property type="entry name" value="BLR1237 PROTEIN"/>
    <property type="match status" value="1"/>
</dbReference>
<dbReference type="InterPro" id="IPR005064">
    <property type="entry name" value="BUG"/>
</dbReference>
<organism evidence="3 4">
    <name type="scientific">Variibacter gotjawalensis</name>
    <dbReference type="NCBI Taxonomy" id="1333996"/>
    <lineage>
        <taxon>Bacteria</taxon>
        <taxon>Pseudomonadati</taxon>
        <taxon>Pseudomonadota</taxon>
        <taxon>Alphaproteobacteria</taxon>
        <taxon>Hyphomicrobiales</taxon>
        <taxon>Nitrobacteraceae</taxon>
        <taxon>Variibacter</taxon>
    </lineage>
</organism>
<reference evidence="3 4" key="1">
    <citation type="submission" date="2015-08" db="EMBL/GenBank/DDBJ databases">
        <title>Investigation of the bacterial diversity of lava forest soil.</title>
        <authorList>
            <person name="Lee J.S."/>
        </authorList>
    </citation>
    <scope>NUCLEOTIDE SEQUENCE [LARGE SCALE GENOMIC DNA]</scope>
    <source>
        <strain evidence="3 4">GJW-30</strain>
    </source>
</reference>
<gene>
    <name evidence="3" type="ORF">GJW-30_1_04389</name>
</gene>
<evidence type="ECO:0000256" key="1">
    <source>
        <dbReference type="ARBA" id="ARBA00006987"/>
    </source>
</evidence>
<feature type="chain" id="PRO_5006616094" evidence="2">
    <location>
        <begin position="24"/>
        <end position="321"/>
    </location>
</feature>
<dbReference type="Gene3D" id="3.40.190.150">
    <property type="entry name" value="Bordetella uptake gene, domain 1"/>
    <property type="match status" value="1"/>
</dbReference>
<dbReference type="CDD" id="cd07012">
    <property type="entry name" value="PBP2_Bug_TTT"/>
    <property type="match status" value="1"/>
</dbReference>
<dbReference type="KEGG" id="vgo:GJW-30_1_04389"/>
<keyword evidence="4" id="KW-1185">Reference proteome</keyword>
<dbReference type="Proteomes" id="UP000236884">
    <property type="component" value="Chromosome"/>
</dbReference>
<feature type="signal peptide" evidence="2">
    <location>
        <begin position="1"/>
        <end position="23"/>
    </location>
</feature>
<protein>
    <submittedName>
        <fullName evidence="3">Tripartite tricarboxylate transporter family receptor</fullName>
    </submittedName>
</protein>
<keyword evidence="2" id="KW-0732">Signal</keyword>
<dbReference type="OrthoDB" id="9780943at2"/>
<name>A0A0S3Q118_9BRAD</name>
<dbReference type="PANTHER" id="PTHR42928">
    <property type="entry name" value="TRICARBOXYLATE-BINDING PROTEIN"/>
    <property type="match status" value="1"/>
</dbReference>
<dbReference type="Gene3D" id="3.40.190.10">
    <property type="entry name" value="Periplasmic binding protein-like II"/>
    <property type="match status" value="1"/>
</dbReference>
<dbReference type="PIRSF" id="PIRSF017082">
    <property type="entry name" value="YflP"/>
    <property type="match status" value="1"/>
</dbReference>
<proteinExistence type="inferred from homology"/>
<evidence type="ECO:0000313" key="3">
    <source>
        <dbReference type="EMBL" id="BAT61827.1"/>
    </source>
</evidence>
<evidence type="ECO:0000256" key="2">
    <source>
        <dbReference type="SAM" id="SignalP"/>
    </source>
</evidence>
<evidence type="ECO:0000313" key="4">
    <source>
        <dbReference type="Proteomes" id="UP000236884"/>
    </source>
</evidence>
<sequence length="321" mass="33357">MKKSFLTLSLAALVTAAPLVLSAQSSKPLVRLVVPFNPGGGSDLFARVIAPGLAEALNQTVIVDNRPGAGGAIGADHVAKSAPDGRTLLVSDASAYTVSPSLYPNLPYAAKDLIPVVDVARFANVLVVPANSRFNSLRDVLEAAKKEPGKLTIASAGHGSSPHLTAEKFQADAGIKLTHVPYKGSGPAISDTISGHVDMVFSGLPSVSEFLKAGKVKAIAIASSERSSLAPDVPTISETGFPGFSSFISQGVFAPAGTPDEVVNKINAVVNQIMTSKELAARAEQLKVEPRANTSAEYKNWLLGQAEAWAKLIKEAGIKVE</sequence>
<dbReference type="EMBL" id="AP014946">
    <property type="protein sequence ID" value="BAT61827.1"/>
    <property type="molecule type" value="Genomic_DNA"/>
</dbReference>
<dbReference type="Pfam" id="PF03401">
    <property type="entry name" value="TctC"/>
    <property type="match status" value="1"/>
</dbReference>
<dbReference type="SUPFAM" id="SSF53850">
    <property type="entry name" value="Periplasmic binding protein-like II"/>
    <property type="match status" value="1"/>
</dbReference>
<comment type="similarity">
    <text evidence="1">Belongs to the UPF0065 (bug) family.</text>
</comment>
<dbReference type="InterPro" id="IPR042100">
    <property type="entry name" value="Bug_dom1"/>
</dbReference>
<accession>A0A0S3Q118</accession>
<keyword evidence="3" id="KW-0675">Receptor</keyword>
<dbReference type="AlphaFoldDB" id="A0A0S3Q118"/>
<dbReference type="RefSeq" id="WP_096358473.1">
    <property type="nucleotide sequence ID" value="NZ_AP014946.1"/>
</dbReference>